<evidence type="ECO:0000256" key="2">
    <source>
        <dbReference type="SAM" id="MobiDB-lite"/>
    </source>
</evidence>
<dbReference type="Proteomes" id="UP001295684">
    <property type="component" value="Unassembled WGS sequence"/>
</dbReference>
<keyword evidence="1" id="KW-0175">Coiled coil</keyword>
<protein>
    <submittedName>
        <fullName evidence="3">Uncharacterized protein</fullName>
    </submittedName>
</protein>
<comment type="caution">
    <text evidence="3">The sequence shown here is derived from an EMBL/GenBank/DDBJ whole genome shotgun (WGS) entry which is preliminary data.</text>
</comment>
<organism evidence="3 4">
    <name type="scientific">Euplotes crassus</name>
    <dbReference type="NCBI Taxonomy" id="5936"/>
    <lineage>
        <taxon>Eukaryota</taxon>
        <taxon>Sar</taxon>
        <taxon>Alveolata</taxon>
        <taxon>Ciliophora</taxon>
        <taxon>Intramacronucleata</taxon>
        <taxon>Spirotrichea</taxon>
        <taxon>Hypotrichia</taxon>
        <taxon>Euplotida</taxon>
        <taxon>Euplotidae</taxon>
        <taxon>Moneuplotes</taxon>
    </lineage>
</organism>
<evidence type="ECO:0000313" key="3">
    <source>
        <dbReference type="EMBL" id="CAI2379196.1"/>
    </source>
</evidence>
<feature type="compositionally biased region" description="Polar residues" evidence="2">
    <location>
        <begin position="655"/>
        <end position="664"/>
    </location>
</feature>
<proteinExistence type="predicted"/>
<reference evidence="3" key="1">
    <citation type="submission" date="2023-07" db="EMBL/GenBank/DDBJ databases">
        <authorList>
            <consortium name="AG Swart"/>
            <person name="Singh M."/>
            <person name="Singh A."/>
            <person name="Seah K."/>
            <person name="Emmerich C."/>
        </authorList>
    </citation>
    <scope>NUCLEOTIDE SEQUENCE</scope>
    <source>
        <strain evidence="3">DP1</strain>
    </source>
</reference>
<accession>A0AAD1XU55</accession>
<feature type="compositionally biased region" description="Basic and acidic residues" evidence="2">
    <location>
        <begin position="681"/>
        <end position="692"/>
    </location>
</feature>
<keyword evidence="4" id="KW-1185">Reference proteome</keyword>
<gene>
    <name evidence="3" type="ORF">ECRASSUSDP1_LOCUS20605</name>
</gene>
<feature type="coiled-coil region" evidence="1">
    <location>
        <begin position="460"/>
        <end position="487"/>
    </location>
</feature>
<dbReference type="EMBL" id="CAMPGE010021018">
    <property type="protein sequence ID" value="CAI2379196.1"/>
    <property type="molecule type" value="Genomic_DNA"/>
</dbReference>
<evidence type="ECO:0000256" key="1">
    <source>
        <dbReference type="SAM" id="Coils"/>
    </source>
</evidence>
<name>A0AAD1XU55_EUPCR</name>
<feature type="region of interest" description="Disordered" evidence="2">
    <location>
        <begin position="644"/>
        <end position="692"/>
    </location>
</feature>
<evidence type="ECO:0000313" key="4">
    <source>
        <dbReference type="Proteomes" id="UP001295684"/>
    </source>
</evidence>
<dbReference type="AlphaFoldDB" id="A0AAD1XU55"/>
<sequence>MAAEGLLMESGHYHNLFQKCLDEGHLGGLRFFIGFEQGTRFSVKSAFEQKVKKLNGVVINVKFNVDYYVFVGESCSSKEFKRLAATIDIDLEKLYKTKQDPKLQKERELTIQKEKEFARKKKRELIEQMRKELAAQEGLIPQEGLVSQEGLISQEGLVPQEGLSGTIQNEPPNLIENVSINETNTTAENQQYQNINIKVDEKIEVKEEVTTEEPGMDEANNAEYNQQEGVQQNILSDAKQGIKTETQQIVQIGLEQNVQINTQENLDQNITSDPHYHLQIDPLYNIQDDPHFHLKVEPHQNINSGHQQAINQRNNQNDQPIPQVKVETEQKPDSRKTAFSNAQENAYIDDLIDSEPLENFKILSLKEFCSILLYLDSTRLDWHQDRDKCGMIDQIGDKNRVFCVTSYDKRNLFNCMAKQESHIFEQILNMDDLYATYIEVHKLYLDVPNLSSVFLTDSEYQNIIAKKEELEERYEKTMKRKAQKKKEDNIVSEQIPDPYLKISIQYCSICRRYTNEGFYNHLQSEIHHEKESYITNTIHKIDLLNQELINEYNQANPRPGGAPLEPETELEKVDTAEILDFTGSYKNGKYIIDAITTSDGEVISLPALTSLFKKKNNKKLSVGKPKNKAKSCKKFDKVTNLEPSLEQTNKELSDNTEGVLQDNDQGAGKKVYARRKCKSSVKQEENIKDSQL</sequence>